<dbReference type="GeneID" id="300409163"/>
<dbReference type="Proteomes" id="UP000306635">
    <property type="component" value="Unassembled WGS sequence"/>
</dbReference>
<organism evidence="3 4">
    <name type="scientific">Pseudomonas nicosulfuronedens</name>
    <dbReference type="NCBI Taxonomy" id="2571105"/>
    <lineage>
        <taxon>Bacteria</taxon>
        <taxon>Pseudomonadati</taxon>
        <taxon>Pseudomonadota</taxon>
        <taxon>Gammaproteobacteria</taxon>
        <taxon>Pseudomonadales</taxon>
        <taxon>Pseudomonadaceae</taxon>
        <taxon>Pseudomonas</taxon>
    </lineage>
</organism>
<evidence type="ECO:0000313" key="3">
    <source>
        <dbReference type="EMBL" id="TLX70638.1"/>
    </source>
</evidence>
<keyword evidence="1" id="KW-0378">Hydrolase</keyword>
<keyword evidence="4" id="KW-1185">Reference proteome</keyword>
<accession>A0A5R9QM81</accession>
<dbReference type="InterPro" id="IPR003736">
    <property type="entry name" value="PAAI_dom"/>
</dbReference>
<evidence type="ECO:0000256" key="1">
    <source>
        <dbReference type="ARBA" id="ARBA00022801"/>
    </source>
</evidence>
<dbReference type="EMBL" id="SWDV01000048">
    <property type="protein sequence ID" value="TLX70638.1"/>
    <property type="molecule type" value="Genomic_DNA"/>
</dbReference>
<dbReference type="CDD" id="cd03443">
    <property type="entry name" value="PaaI_thioesterase"/>
    <property type="match status" value="1"/>
</dbReference>
<name>A0A5R9QM81_9PSED</name>
<gene>
    <name evidence="3" type="ORF">FAS41_27405</name>
</gene>
<dbReference type="AlphaFoldDB" id="A0A5R9QM81"/>
<dbReference type="Pfam" id="PF03061">
    <property type="entry name" value="4HBT"/>
    <property type="match status" value="1"/>
</dbReference>
<dbReference type="OrthoDB" id="3477511at2"/>
<dbReference type="NCBIfam" id="TIGR00369">
    <property type="entry name" value="unchar_dom_1"/>
    <property type="match status" value="1"/>
</dbReference>
<dbReference type="InterPro" id="IPR052723">
    <property type="entry name" value="Acyl-CoA_thioesterase_PaaI"/>
</dbReference>
<comment type="caution">
    <text evidence="3">The sequence shown here is derived from an EMBL/GenBank/DDBJ whole genome shotgun (WGS) entry which is preliminary data.</text>
</comment>
<dbReference type="RefSeq" id="WP_138526482.1">
    <property type="nucleotide sequence ID" value="NZ_SWDV01000048.1"/>
</dbReference>
<dbReference type="PANTHER" id="PTHR42856">
    <property type="entry name" value="ACYL-COENZYME A THIOESTERASE PAAI"/>
    <property type="match status" value="1"/>
</dbReference>
<sequence length="148" mass="15722">MSTNSPTPGKAIRYADYRIEVPFLDHLDVLVEPHPDSPTLVVELQRKHLNGGEQAHGGLMMTLLDMAMAAAARNSSKDGGFCVTVEMKSNFLRPGGGIGGRLAARGKLRHASKSLAFCDGELLDAEGRLIATASGTFKFVNRSAGDAP</sequence>
<dbReference type="PANTHER" id="PTHR42856:SF1">
    <property type="entry name" value="ACYL-COENZYME A THIOESTERASE PAAI"/>
    <property type="match status" value="1"/>
</dbReference>
<dbReference type="SUPFAM" id="SSF54637">
    <property type="entry name" value="Thioesterase/thiol ester dehydrase-isomerase"/>
    <property type="match status" value="1"/>
</dbReference>
<evidence type="ECO:0000313" key="4">
    <source>
        <dbReference type="Proteomes" id="UP000306635"/>
    </source>
</evidence>
<protein>
    <submittedName>
        <fullName evidence="3">PaaI family thioesterase</fullName>
    </submittedName>
</protein>
<dbReference type="InterPro" id="IPR029069">
    <property type="entry name" value="HotDog_dom_sf"/>
</dbReference>
<reference evidence="3 4" key="1">
    <citation type="submission" date="2019-04" db="EMBL/GenBank/DDBJ databases">
        <authorList>
            <person name="Li M."/>
        </authorList>
    </citation>
    <scope>NUCLEOTIDE SEQUENCE [LARGE SCALE GENOMIC DNA]</scope>
    <source>
        <strain evidence="3 4">LAM1902</strain>
    </source>
</reference>
<dbReference type="InterPro" id="IPR006683">
    <property type="entry name" value="Thioestr_dom"/>
</dbReference>
<dbReference type="Gene3D" id="3.10.129.10">
    <property type="entry name" value="Hotdog Thioesterase"/>
    <property type="match status" value="1"/>
</dbReference>
<feature type="domain" description="Thioesterase" evidence="2">
    <location>
        <begin position="55"/>
        <end position="130"/>
    </location>
</feature>
<evidence type="ECO:0000259" key="2">
    <source>
        <dbReference type="Pfam" id="PF03061"/>
    </source>
</evidence>
<proteinExistence type="predicted"/>
<dbReference type="GO" id="GO:0016289">
    <property type="term" value="F:acyl-CoA hydrolase activity"/>
    <property type="evidence" value="ECO:0007669"/>
    <property type="project" value="UniProtKB-ARBA"/>
</dbReference>